<reference evidence="1" key="1">
    <citation type="submission" date="2021-06" db="EMBL/GenBank/DDBJ databases">
        <authorList>
            <person name="Kallberg Y."/>
            <person name="Tangrot J."/>
            <person name="Rosling A."/>
        </authorList>
    </citation>
    <scope>NUCLEOTIDE SEQUENCE</scope>
    <source>
        <strain evidence="1">IA702</strain>
    </source>
</reference>
<name>A0A9N9BCE8_9GLOM</name>
<sequence>MDVLQPILVIDKTNRLDQLGEVLSDSGSVDDAEYKTGTKVSRPPTHSLCKLDPNMISLSDEPSVREELTGLFHAFIELRTLACFLSNNMSILNSKVAHFTII</sequence>
<proteinExistence type="predicted"/>
<protein>
    <submittedName>
        <fullName evidence="1">2996_t:CDS:1</fullName>
    </submittedName>
</protein>
<gene>
    <name evidence="1" type="ORF">POCULU_LOCUS5626</name>
</gene>
<dbReference type="AlphaFoldDB" id="A0A9N9BCE8"/>
<dbReference type="EMBL" id="CAJVPJ010000890">
    <property type="protein sequence ID" value="CAG8563387.1"/>
    <property type="molecule type" value="Genomic_DNA"/>
</dbReference>
<organism evidence="1 2">
    <name type="scientific">Paraglomus occultum</name>
    <dbReference type="NCBI Taxonomy" id="144539"/>
    <lineage>
        <taxon>Eukaryota</taxon>
        <taxon>Fungi</taxon>
        <taxon>Fungi incertae sedis</taxon>
        <taxon>Mucoromycota</taxon>
        <taxon>Glomeromycotina</taxon>
        <taxon>Glomeromycetes</taxon>
        <taxon>Paraglomerales</taxon>
        <taxon>Paraglomeraceae</taxon>
        <taxon>Paraglomus</taxon>
    </lineage>
</organism>
<evidence type="ECO:0000313" key="1">
    <source>
        <dbReference type="EMBL" id="CAG8563387.1"/>
    </source>
</evidence>
<comment type="caution">
    <text evidence="1">The sequence shown here is derived from an EMBL/GenBank/DDBJ whole genome shotgun (WGS) entry which is preliminary data.</text>
</comment>
<evidence type="ECO:0000313" key="2">
    <source>
        <dbReference type="Proteomes" id="UP000789572"/>
    </source>
</evidence>
<keyword evidence="2" id="KW-1185">Reference proteome</keyword>
<dbReference type="Proteomes" id="UP000789572">
    <property type="component" value="Unassembled WGS sequence"/>
</dbReference>
<accession>A0A9N9BCE8</accession>